<gene>
    <name evidence="1" type="ORF">F5144DRAFT_643907</name>
</gene>
<dbReference type="Proteomes" id="UP000724584">
    <property type="component" value="Unassembled WGS sequence"/>
</dbReference>
<proteinExistence type="predicted"/>
<organism evidence="1 2">
    <name type="scientific">Chaetomium tenue</name>
    <dbReference type="NCBI Taxonomy" id="1854479"/>
    <lineage>
        <taxon>Eukaryota</taxon>
        <taxon>Fungi</taxon>
        <taxon>Dikarya</taxon>
        <taxon>Ascomycota</taxon>
        <taxon>Pezizomycotina</taxon>
        <taxon>Sordariomycetes</taxon>
        <taxon>Sordariomycetidae</taxon>
        <taxon>Sordariales</taxon>
        <taxon>Chaetomiaceae</taxon>
        <taxon>Chaetomium</taxon>
    </lineage>
</organism>
<comment type="caution">
    <text evidence="1">The sequence shown here is derived from an EMBL/GenBank/DDBJ whole genome shotgun (WGS) entry which is preliminary data.</text>
</comment>
<reference evidence="1 2" key="1">
    <citation type="journal article" date="2021" name="Nat. Commun.">
        <title>Genetic determinants of endophytism in the Arabidopsis root mycobiome.</title>
        <authorList>
            <person name="Mesny F."/>
            <person name="Miyauchi S."/>
            <person name="Thiergart T."/>
            <person name="Pickel B."/>
            <person name="Atanasova L."/>
            <person name="Karlsson M."/>
            <person name="Huettel B."/>
            <person name="Barry K.W."/>
            <person name="Haridas S."/>
            <person name="Chen C."/>
            <person name="Bauer D."/>
            <person name="Andreopoulos W."/>
            <person name="Pangilinan J."/>
            <person name="LaButti K."/>
            <person name="Riley R."/>
            <person name="Lipzen A."/>
            <person name="Clum A."/>
            <person name="Drula E."/>
            <person name="Henrissat B."/>
            <person name="Kohler A."/>
            <person name="Grigoriev I.V."/>
            <person name="Martin F.M."/>
            <person name="Hacquard S."/>
        </authorList>
    </citation>
    <scope>NUCLEOTIDE SEQUENCE [LARGE SCALE GENOMIC DNA]</scope>
    <source>
        <strain evidence="1 2">MPI-SDFR-AT-0079</strain>
    </source>
</reference>
<name>A0ACB7PAC6_9PEZI</name>
<evidence type="ECO:0000313" key="2">
    <source>
        <dbReference type="Proteomes" id="UP000724584"/>
    </source>
</evidence>
<dbReference type="EMBL" id="JAGIZQ010000003">
    <property type="protein sequence ID" value="KAH6635801.1"/>
    <property type="molecule type" value="Genomic_DNA"/>
</dbReference>
<accession>A0ACB7PAC6</accession>
<keyword evidence="2" id="KW-1185">Reference proteome</keyword>
<sequence length="488" mass="53461">MKKVLLAVNAEYGQANVFLAVGHALQAMDPEVQIHFVSFNEIFKDVSSASEYSVKSTPGAQPWKLHPLDGPSFMKAIAIHEGNNKLEDTLEKRPNFSSILEMSSKFMSLLLPWDGPEFVAIYKSFLRIVDEVQPDQIVLDSLFAPGTTACQHLNLDYIVFSPNTLKDFAVALQPRGAMFWKFPVMGSAFPFPVPATSIPANIFYWLTQIYYAVTDRRTKAVAAHVKKEVGADLVTFQHLMMRPPKGRKILVSNRPEIEFPLAVVPKHLTSCGPVIRPVPAVVGVDGELDAWLRRGPTVFVCLGTHRNMEEWEALEMAEVILRLLEAAAGEKGDVGGVQGKVQVLWKLKRTVLGAAAVPYETGPGTKLYAALKDEIEADRVRIVDWVKPQPSAILQVKSVVLSINHGGANSFHDALTAEYLGIGLWGNKQAMPRSKAQELAPIVIDAVIGPKAEQLRKKVRQLAALCDETPGVSVAASAILEGMGGKKE</sequence>
<evidence type="ECO:0000313" key="1">
    <source>
        <dbReference type="EMBL" id="KAH6635801.1"/>
    </source>
</evidence>
<protein>
    <submittedName>
        <fullName evidence="1">Uncharacterized protein</fullName>
    </submittedName>
</protein>